<dbReference type="SMART" id="SM00710">
    <property type="entry name" value="PbH1"/>
    <property type="match status" value="7"/>
</dbReference>
<dbReference type="PANTHER" id="PTHR22990:SF15">
    <property type="entry name" value="F-BOX ONLY PROTEIN 10"/>
    <property type="match status" value="1"/>
</dbReference>
<comment type="caution">
    <text evidence="4">The sequence shown here is derived from an EMBL/GenBank/DDBJ whole genome shotgun (WGS) entry which is preliminary data.</text>
</comment>
<dbReference type="Gene3D" id="2.160.20.10">
    <property type="entry name" value="Single-stranded right-handed beta-helix, Pectin lyase-like"/>
    <property type="match status" value="1"/>
</dbReference>
<dbReference type="Proteomes" id="UP000293671">
    <property type="component" value="Unassembled WGS sequence"/>
</dbReference>
<dbReference type="InterPro" id="IPR011050">
    <property type="entry name" value="Pectin_lyase_fold/virulence"/>
</dbReference>
<sequence>MRFARTLPSALLVAMTLVACGGSDSDTPAAPAAPVAPVVQGTVVTAAQMNDIDLNAIFQAAKEGDTITLPAGKYSFKGPLQITNKKRITILGAGNGTDPTSNTILSFAKALTQNGMDTSGLETAVFRKFAIEDASGNGIFVNQSRDIVMDTLRAEWTINPFGTSRMAYGLYPVSSDNIKIVNSKVVGTRDAGVYVGQSTNILVAGNEVANNVAGVEIENSHNAIVENNLVHDNTGGILIFALKAPPRFKDTKNILVRNNTIVDNNTPPFANATGLVLTIPPGTGVMVLASQNVEITGNIISRHQTTGVLLITAYAAGEQDTSGTLDSQGKPYDNFGRGAYVHHNTISDFGYNPGGAFAQPSSAGGLQDFADPFMAGYKSFPAVMWDGIVDPATGTGVDLSTGYPIGGDYTGNQKICSKSNGVTPPAASVGVSYENLALNLFGMLTGTASFDFPNPTRMDCTITLPPVTGYPS</sequence>
<feature type="signal peptide" evidence="2">
    <location>
        <begin position="1"/>
        <end position="19"/>
    </location>
</feature>
<keyword evidence="5" id="KW-1185">Reference proteome</keyword>
<dbReference type="InterPro" id="IPR022442">
    <property type="entry name" value="SO_2930-like_dom"/>
</dbReference>
<dbReference type="RefSeq" id="WP_165393352.1">
    <property type="nucleotide sequence ID" value="NZ_SHKP01000008.1"/>
</dbReference>
<evidence type="ECO:0000313" key="5">
    <source>
        <dbReference type="Proteomes" id="UP000293671"/>
    </source>
</evidence>
<protein>
    <submittedName>
        <fullName evidence="4">Parallel beta-helix repeat protein</fullName>
    </submittedName>
</protein>
<name>A0A4Q7VAM6_9BURK</name>
<reference evidence="4 5" key="1">
    <citation type="submission" date="2019-02" db="EMBL/GenBank/DDBJ databases">
        <title>Genomic Encyclopedia of Type Strains, Phase IV (KMG-IV): sequencing the most valuable type-strain genomes for metagenomic binning, comparative biology and taxonomic classification.</title>
        <authorList>
            <person name="Goeker M."/>
        </authorList>
    </citation>
    <scope>NUCLEOTIDE SEQUENCE [LARGE SCALE GENOMIC DNA]</scope>
    <source>
        <strain evidence="4 5">DSM 19570</strain>
    </source>
</reference>
<keyword evidence="1" id="KW-0677">Repeat</keyword>
<dbReference type="InterPro" id="IPR012334">
    <property type="entry name" value="Pectin_lyas_fold"/>
</dbReference>
<organism evidence="4 5">
    <name type="scientific">Rivibacter subsaxonicus</name>
    <dbReference type="NCBI Taxonomy" id="457575"/>
    <lineage>
        <taxon>Bacteria</taxon>
        <taxon>Pseudomonadati</taxon>
        <taxon>Pseudomonadota</taxon>
        <taxon>Betaproteobacteria</taxon>
        <taxon>Burkholderiales</taxon>
        <taxon>Rivibacter</taxon>
    </lineage>
</organism>
<proteinExistence type="predicted"/>
<feature type="domain" description="Right handed beta helix" evidence="3">
    <location>
        <begin position="166"/>
        <end position="312"/>
    </location>
</feature>
<dbReference type="InterPro" id="IPR039448">
    <property type="entry name" value="Beta_helix"/>
</dbReference>
<dbReference type="SUPFAM" id="SSF51126">
    <property type="entry name" value="Pectin lyase-like"/>
    <property type="match status" value="1"/>
</dbReference>
<feature type="chain" id="PRO_5020519602" evidence="2">
    <location>
        <begin position="20"/>
        <end position="472"/>
    </location>
</feature>
<dbReference type="NCBIfam" id="TIGR03805">
    <property type="entry name" value="beta_helix_1"/>
    <property type="match status" value="1"/>
</dbReference>
<dbReference type="EMBL" id="SHKP01000008">
    <property type="protein sequence ID" value="RZT93836.1"/>
    <property type="molecule type" value="Genomic_DNA"/>
</dbReference>
<evidence type="ECO:0000259" key="3">
    <source>
        <dbReference type="Pfam" id="PF13229"/>
    </source>
</evidence>
<dbReference type="InterPro" id="IPR006626">
    <property type="entry name" value="PbH1"/>
</dbReference>
<dbReference type="InterPro" id="IPR051550">
    <property type="entry name" value="SCF-Subunits/Alg-Epimerases"/>
</dbReference>
<gene>
    <name evidence="4" type="ORF">EV670_3392</name>
</gene>
<dbReference type="PROSITE" id="PS51257">
    <property type="entry name" value="PROKAR_LIPOPROTEIN"/>
    <property type="match status" value="1"/>
</dbReference>
<keyword evidence="2" id="KW-0732">Signal</keyword>
<evidence type="ECO:0000313" key="4">
    <source>
        <dbReference type="EMBL" id="RZT93836.1"/>
    </source>
</evidence>
<accession>A0A4Q7VAM6</accession>
<dbReference type="Pfam" id="PF13229">
    <property type="entry name" value="Beta_helix"/>
    <property type="match status" value="1"/>
</dbReference>
<dbReference type="AlphaFoldDB" id="A0A4Q7VAM6"/>
<dbReference type="PANTHER" id="PTHR22990">
    <property type="entry name" value="F-BOX ONLY PROTEIN"/>
    <property type="match status" value="1"/>
</dbReference>
<evidence type="ECO:0000256" key="1">
    <source>
        <dbReference type="ARBA" id="ARBA00022737"/>
    </source>
</evidence>
<evidence type="ECO:0000256" key="2">
    <source>
        <dbReference type="SAM" id="SignalP"/>
    </source>
</evidence>